<evidence type="ECO:0000313" key="2">
    <source>
        <dbReference type="Proteomes" id="UP001057452"/>
    </source>
</evidence>
<organism evidence="1 2">
    <name type="scientific">Chaenocephalus aceratus</name>
    <name type="common">Blackfin icefish</name>
    <name type="synonym">Chaenichthys aceratus</name>
    <dbReference type="NCBI Taxonomy" id="36190"/>
    <lineage>
        <taxon>Eukaryota</taxon>
        <taxon>Metazoa</taxon>
        <taxon>Chordata</taxon>
        <taxon>Craniata</taxon>
        <taxon>Vertebrata</taxon>
        <taxon>Euteleostomi</taxon>
        <taxon>Actinopterygii</taxon>
        <taxon>Neopterygii</taxon>
        <taxon>Teleostei</taxon>
        <taxon>Neoteleostei</taxon>
        <taxon>Acanthomorphata</taxon>
        <taxon>Eupercaria</taxon>
        <taxon>Perciformes</taxon>
        <taxon>Notothenioidei</taxon>
        <taxon>Channichthyidae</taxon>
        <taxon>Chaenocephalus</taxon>
    </lineage>
</organism>
<proteinExistence type="predicted"/>
<accession>A0ACB9XZ17</accession>
<name>A0ACB9XZ17_CHAAC</name>
<sequence>MEETEGGRGEEVREEGGKDVEPGMEEEEEDSLNEEEERHCLKVEEKMRVEKERKERDARMRKGKMKDWKVMEINIGVINKKGEWVNSEKDVHRLTLTKRPYGNREGETVEEWEKDWERRKEWAITETRKDVESGKWDQSN</sequence>
<comment type="caution">
    <text evidence="1">The sequence shown here is derived from an EMBL/GenBank/DDBJ whole genome shotgun (WGS) entry which is preliminary data.</text>
</comment>
<dbReference type="Proteomes" id="UP001057452">
    <property type="component" value="Chromosome 1"/>
</dbReference>
<protein>
    <submittedName>
        <fullName evidence="1">Uncharacterized protein</fullName>
    </submittedName>
</protein>
<keyword evidence="2" id="KW-1185">Reference proteome</keyword>
<dbReference type="EMBL" id="CM043785">
    <property type="protein sequence ID" value="KAI4832286.1"/>
    <property type="molecule type" value="Genomic_DNA"/>
</dbReference>
<evidence type="ECO:0000313" key="1">
    <source>
        <dbReference type="EMBL" id="KAI4832286.1"/>
    </source>
</evidence>
<reference evidence="1" key="1">
    <citation type="submission" date="2022-05" db="EMBL/GenBank/DDBJ databases">
        <title>Chromosome-level genome of Chaenocephalus aceratus.</title>
        <authorList>
            <person name="Park H."/>
        </authorList>
    </citation>
    <scope>NUCLEOTIDE SEQUENCE</scope>
    <source>
        <strain evidence="1">KU_202001</strain>
    </source>
</reference>
<gene>
    <name evidence="1" type="ORF">KUCAC02_015259</name>
</gene>